<name>A0A0N8RPU2_9PSED</name>
<keyword evidence="1" id="KW-0472">Membrane</keyword>
<proteinExistence type="predicted"/>
<evidence type="ECO:0000313" key="3">
    <source>
        <dbReference type="Proteomes" id="UP000050557"/>
    </source>
</evidence>
<feature type="transmembrane region" description="Helical" evidence="1">
    <location>
        <begin position="322"/>
        <end position="344"/>
    </location>
</feature>
<feature type="transmembrane region" description="Helical" evidence="1">
    <location>
        <begin position="178"/>
        <end position="211"/>
    </location>
</feature>
<feature type="transmembrane region" description="Helical" evidence="1">
    <location>
        <begin position="264"/>
        <end position="283"/>
    </location>
</feature>
<feature type="transmembrane region" description="Helical" evidence="1">
    <location>
        <begin position="295"/>
        <end position="316"/>
    </location>
</feature>
<organism evidence="2 3">
    <name type="scientific">Pseudomonas syringae pv. helianthi</name>
    <dbReference type="NCBI Taxonomy" id="251654"/>
    <lineage>
        <taxon>Bacteria</taxon>
        <taxon>Pseudomonadati</taxon>
        <taxon>Pseudomonadota</taxon>
        <taxon>Gammaproteobacteria</taxon>
        <taxon>Pseudomonadales</taxon>
        <taxon>Pseudomonadaceae</taxon>
        <taxon>Pseudomonas</taxon>
    </lineage>
</organism>
<evidence type="ECO:0000313" key="2">
    <source>
        <dbReference type="EMBL" id="KPX49343.1"/>
    </source>
</evidence>
<dbReference type="AlphaFoldDB" id="A0A0N8RPU2"/>
<comment type="caution">
    <text evidence="2">The sequence shown here is derived from an EMBL/GenBank/DDBJ whole genome shotgun (WGS) entry which is preliminary data.</text>
</comment>
<feature type="transmembrane region" description="Helical" evidence="1">
    <location>
        <begin position="351"/>
        <end position="371"/>
    </location>
</feature>
<feature type="transmembrane region" description="Helical" evidence="1">
    <location>
        <begin position="102"/>
        <end position="120"/>
    </location>
</feature>
<dbReference type="Proteomes" id="UP000050557">
    <property type="component" value="Unassembled WGS sequence"/>
</dbReference>
<protein>
    <submittedName>
        <fullName evidence="2">Permease of the major facilitator superfamily</fullName>
    </submittedName>
</protein>
<dbReference type="EMBL" id="LJQM01000026">
    <property type="protein sequence ID" value="KPX49343.1"/>
    <property type="molecule type" value="Genomic_DNA"/>
</dbReference>
<feature type="transmembrane region" description="Helical" evidence="1">
    <location>
        <begin position="217"/>
        <end position="234"/>
    </location>
</feature>
<evidence type="ECO:0000256" key="1">
    <source>
        <dbReference type="SAM" id="Phobius"/>
    </source>
</evidence>
<dbReference type="PATRIC" id="fig|251654.3.peg.720"/>
<reference evidence="2 3" key="1">
    <citation type="submission" date="2015-09" db="EMBL/GenBank/DDBJ databases">
        <title>Genome announcement of multiple Pseudomonas syringae strains.</title>
        <authorList>
            <person name="Thakur S."/>
            <person name="Wang P.W."/>
            <person name="Gong Y."/>
            <person name="Weir B.S."/>
            <person name="Guttman D.S."/>
        </authorList>
    </citation>
    <scope>NUCLEOTIDE SEQUENCE [LARGE SCALE GENOMIC DNA]</scope>
    <source>
        <strain evidence="2 3">ICMP4531</strain>
    </source>
</reference>
<keyword evidence="1" id="KW-1133">Transmembrane helix</keyword>
<accession>A0A0N8RPU2</accession>
<feature type="transmembrane region" description="Helical" evidence="1">
    <location>
        <begin position="27"/>
        <end position="47"/>
    </location>
</feature>
<gene>
    <name evidence="2" type="ORF">ALO68_101102</name>
</gene>
<keyword evidence="1" id="KW-0812">Transmembrane</keyword>
<sequence length="500" mass="55522">MSELWESPDRCERRMTVVSTSDNRSQLLLGVLLIILSGIVAGAVLPLTQALAGFQDGDGILTSLISTQKLTWYFWGQDRLLNVIPALASPFSDVDTNLRVQVFFRSMFAYLSPLGILIFFNRSPRFLLVAIAITNIIVLACLSQYGKFNFYVQHNTFGTSMVMLAFAYALTYSQLPKAAIMVIVLFVCSVAYATNYALLTYAIPVIFLLGVLRWPDWKRYLSFFVINGLAILIARYHSQTFGVASTDFGMLISLQGIIESLNNIYQNLNLGAFLIFLAMTAVSYQVSAEKKFLELSAVVCVGLGIIVLLANTVWLQMNLYNIRYFLTSELIIASVMGFVITRMLMLGQYKYALIIPGLGLIYCVFVSSRGFGADYDELVAAPWRSNSEAVAKRAVEEKAEVIIGGFWDVWPALFETKHLQPDLPVYGAAFRGGVLRDDFLATTKGKGEFTALCFFDTTELCVNEIVGNFGVTGDNQLVVKKAEPIVVGEKKLLKMVLEVN</sequence>
<feature type="transmembrane region" description="Helical" evidence="1">
    <location>
        <begin position="127"/>
        <end position="145"/>
    </location>
</feature>